<dbReference type="Pfam" id="PF01663">
    <property type="entry name" value="Phosphodiest"/>
    <property type="match status" value="1"/>
</dbReference>
<organism evidence="2 3">
    <name type="scientific">Deminuibacter soli</name>
    <dbReference type="NCBI Taxonomy" id="2291815"/>
    <lineage>
        <taxon>Bacteria</taxon>
        <taxon>Pseudomonadati</taxon>
        <taxon>Bacteroidota</taxon>
        <taxon>Chitinophagia</taxon>
        <taxon>Chitinophagales</taxon>
        <taxon>Chitinophagaceae</taxon>
        <taxon>Deminuibacter</taxon>
    </lineage>
</organism>
<sequence>MKKLIAFFSLCLLGGNAFSQVEHVVVITIDGFRPDFYLDSSWKATQLRQLMNEGVHANGVNSVFPSMTYPSHTAIVTGVWPVKHGVYYNNPFEPNGSTGKNYWNDSSIKVPTVWSAAQAKGLKVASLLWPVSAGAPVMYNIPDIGSMGEKVREQYSTPAGFIEELKANVFNGASRLEYGKDHNIASIAAYVIKKDQPNLMTIHFFSVDHFEHEQGRQGALVQAAIRDADSSVGIIADALKQAGIWDKTVLIVTGDHGFMDVSTVVNPNVWLTKAGLITDIKKDEWKAQFYSVGGSSYLYLKDKNDTQTLAQVENILANLTPEEKKYIRIISRKQLDKVGGNPEVALALSGENGAAFGPAMSGDAIKPGHGGAHGYYPDFREIRTGFVAYGPGVKKGAAIPEMNVRDVAAVIAHFLHLNLPGADGKVPAQLLAK</sequence>
<evidence type="ECO:0000256" key="1">
    <source>
        <dbReference type="SAM" id="SignalP"/>
    </source>
</evidence>
<dbReference type="Gene3D" id="3.40.720.10">
    <property type="entry name" value="Alkaline Phosphatase, subunit A"/>
    <property type="match status" value="1"/>
</dbReference>
<dbReference type="PANTHER" id="PTHR10151">
    <property type="entry name" value="ECTONUCLEOTIDE PYROPHOSPHATASE/PHOSPHODIESTERASE"/>
    <property type="match status" value="1"/>
</dbReference>
<dbReference type="RefSeq" id="WP_116849148.1">
    <property type="nucleotide sequence ID" value="NZ_QTJU01000010.1"/>
</dbReference>
<name>A0A3E1NE82_9BACT</name>
<feature type="chain" id="PRO_5017588843" evidence="1">
    <location>
        <begin position="20"/>
        <end position="433"/>
    </location>
</feature>
<dbReference type="OrthoDB" id="9779418at2"/>
<dbReference type="CDD" id="cd16018">
    <property type="entry name" value="Enpp"/>
    <property type="match status" value="1"/>
</dbReference>
<accession>A0A3E1NE82</accession>
<reference evidence="2 3" key="1">
    <citation type="submission" date="2018-08" db="EMBL/GenBank/DDBJ databases">
        <title>Chitinophagaceae sp. K23C18032701, a novel bacterium isolated from forest soil.</title>
        <authorList>
            <person name="Wang C."/>
        </authorList>
    </citation>
    <scope>NUCLEOTIDE SEQUENCE [LARGE SCALE GENOMIC DNA]</scope>
    <source>
        <strain evidence="2 3">K23C18032701</strain>
    </source>
</reference>
<keyword evidence="3" id="KW-1185">Reference proteome</keyword>
<evidence type="ECO:0000313" key="3">
    <source>
        <dbReference type="Proteomes" id="UP000261284"/>
    </source>
</evidence>
<dbReference type="Proteomes" id="UP000261284">
    <property type="component" value="Unassembled WGS sequence"/>
</dbReference>
<comment type="caution">
    <text evidence="2">The sequence shown here is derived from an EMBL/GenBank/DDBJ whole genome shotgun (WGS) entry which is preliminary data.</text>
</comment>
<dbReference type="InterPro" id="IPR002591">
    <property type="entry name" value="Phosphodiest/P_Trfase"/>
</dbReference>
<feature type="signal peptide" evidence="1">
    <location>
        <begin position="1"/>
        <end position="19"/>
    </location>
</feature>
<dbReference type="EMBL" id="QTJU01000010">
    <property type="protein sequence ID" value="RFM26276.1"/>
    <property type="molecule type" value="Genomic_DNA"/>
</dbReference>
<dbReference type="InterPro" id="IPR017850">
    <property type="entry name" value="Alkaline_phosphatase_core_sf"/>
</dbReference>
<dbReference type="GO" id="GO:0016787">
    <property type="term" value="F:hydrolase activity"/>
    <property type="evidence" value="ECO:0007669"/>
    <property type="project" value="UniProtKB-ARBA"/>
</dbReference>
<dbReference type="PANTHER" id="PTHR10151:SF120">
    <property type="entry name" value="BIS(5'-ADENOSYL)-TRIPHOSPHATASE"/>
    <property type="match status" value="1"/>
</dbReference>
<protein>
    <submittedName>
        <fullName evidence="2">Alkaline phosphatase family protein</fullName>
    </submittedName>
</protein>
<gene>
    <name evidence="2" type="ORF">DXN05_20410</name>
</gene>
<proteinExistence type="predicted"/>
<dbReference type="AlphaFoldDB" id="A0A3E1NE82"/>
<dbReference type="SUPFAM" id="SSF53649">
    <property type="entry name" value="Alkaline phosphatase-like"/>
    <property type="match status" value="1"/>
</dbReference>
<keyword evidence="1" id="KW-0732">Signal</keyword>
<evidence type="ECO:0000313" key="2">
    <source>
        <dbReference type="EMBL" id="RFM26276.1"/>
    </source>
</evidence>